<dbReference type="OrthoDB" id="761118at2"/>
<evidence type="ECO:0000313" key="1">
    <source>
        <dbReference type="EMBL" id="RBQ06813.1"/>
    </source>
</evidence>
<comment type="caution">
    <text evidence="1">The sequence shown here is derived from an EMBL/GenBank/DDBJ whole genome shotgun (WGS) entry which is preliminary data.</text>
</comment>
<evidence type="ECO:0008006" key="3">
    <source>
        <dbReference type="Google" id="ProtNLM"/>
    </source>
</evidence>
<sequence>MVSQEYFGQLLRMLEQLCPVSAEFEKALNPLIVLREFGMVKNMLREGEVQQQIWFVVSGLVREVSPSADTASGRTSWFWYEGDFVFAHPGFFAGLPSLVEVEVYAGTVLLELSRVDLSLLIQNFKEGSVLVETLRYRNQAARSAHISDLVNLKHAEMVRRYYQEHKATFLTARAKDIASFLGIKDNGIHRFLRGI</sequence>
<keyword evidence="2" id="KW-1185">Reference proteome</keyword>
<reference evidence="1 2" key="1">
    <citation type="submission" date="2018-07" db="EMBL/GenBank/DDBJ databases">
        <title>A draft genome of a endophytic bacteria, a new species of Pedobacter.</title>
        <authorList>
            <person name="Zhang Z.D."/>
            <person name="Chen Z.J."/>
        </authorList>
    </citation>
    <scope>NUCLEOTIDE SEQUENCE [LARGE SCALE GENOMIC DNA]</scope>
    <source>
        <strain evidence="1 2">RS10</strain>
    </source>
</reference>
<accession>A0A366KZZ4</accession>
<evidence type="ECO:0000313" key="2">
    <source>
        <dbReference type="Proteomes" id="UP000252081"/>
    </source>
</evidence>
<name>A0A366KZZ4_9SPHI</name>
<organism evidence="1 2">
    <name type="scientific">Pedobacter miscanthi</name>
    <dbReference type="NCBI Taxonomy" id="2259170"/>
    <lineage>
        <taxon>Bacteria</taxon>
        <taxon>Pseudomonadati</taxon>
        <taxon>Bacteroidota</taxon>
        <taxon>Sphingobacteriia</taxon>
        <taxon>Sphingobacteriales</taxon>
        <taxon>Sphingobacteriaceae</taxon>
        <taxon>Pedobacter</taxon>
    </lineage>
</organism>
<proteinExistence type="predicted"/>
<dbReference type="InterPro" id="IPR018490">
    <property type="entry name" value="cNMP-bd_dom_sf"/>
</dbReference>
<dbReference type="AlphaFoldDB" id="A0A366KZZ4"/>
<protein>
    <recommendedName>
        <fullName evidence="3">Crp/Fnr family transcriptional regulator</fullName>
    </recommendedName>
</protein>
<dbReference type="EMBL" id="QNQU01000010">
    <property type="protein sequence ID" value="RBQ06813.1"/>
    <property type="molecule type" value="Genomic_DNA"/>
</dbReference>
<dbReference type="InterPro" id="IPR014710">
    <property type="entry name" value="RmlC-like_jellyroll"/>
</dbReference>
<dbReference type="RefSeq" id="WP_113949376.1">
    <property type="nucleotide sequence ID" value="NZ_QNQU01000010.1"/>
</dbReference>
<gene>
    <name evidence="1" type="ORF">DRW42_13680</name>
</gene>
<dbReference type="SUPFAM" id="SSF51206">
    <property type="entry name" value="cAMP-binding domain-like"/>
    <property type="match status" value="1"/>
</dbReference>
<dbReference type="Proteomes" id="UP000252081">
    <property type="component" value="Unassembled WGS sequence"/>
</dbReference>
<dbReference type="Gene3D" id="2.60.120.10">
    <property type="entry name" value="Jelly Rolls"/>
    <property type="match status" value="1"/>
</dbReference>